<organism evidence="2">
    <name type="scientific">uncultured Aureispira sp</name>
    <dbReference type="NCBI Taxonomy" id="1331704"/>
    <lineage>
        <taxon>Bacteria</taxon>
        <taxon>Pseudomonadati</taxon>
        <taxon>Bacteroidota</taxon>
        <taxon>Saprospiria</taxon>
        <taxon>Saprospirales</taxon>
        <taxon>Saprospiraceae</taxon>
        <taxon>Aureispira</taxon>
        <taxon>environmental samples</taxon>
    </lineage>
</organism>
<sequence length="370" mass="43781">MKKRYFFLLLFYLITSNIQAQDPTKEWNALGHKMAAALSAHDQSIDQYFDKMALLNRFIAPNPINKDIKKFNREIRLQWKEFSIGSSLAKQPVLYQYEYIGIHEDSSLIIRQWEQEEGLNYLLFKLDYLNGTWIGVDLYIMMTGEFVSETMRNTVYLPTVIRLIQDGKKSRQGMSNAEIYIEASKLMRAEEYQRAYTKISGIPLEERLKAHQILKLNLSYYLDSNEKILKTIEEYQIRFPKDPSFEFIMLDKYFLEGKYDKALEAINTVEAFVGTDDYLNYQKGLIYHLMGDLKKSAAEMRTAIQLRPDQAFYYWELITILEWQKSYGKCVKVLEELQATFADSKAVLKEKVFKNYNVFPYTRKFKRWAK</sequence>
<protein>
    <submittedName>
        <fullName evidence="2">Uncharacterized protein</fullName>
    </submittedName>
</protein>
<dbReference type="InterPro" id="IPR011990">
    <property type="entry name" value="TPR-like_helical_dom_sf"/>
</dbReference>
<keyword evidence="1" id="KW-0732">Signal</keyword>
<proteinExistence type="predicted"/>
<dbReference type="SUPFAM" id="SSF48452">
    <property type="entry name" value="TPR-like"/>
    <property type="match status" value="1"/>
</dbReference>
<name>A0A6S6SQ18_9BACT</name>
<feature type="signal peptide" evidence="1">
    <location>
        <begin position="1"/>
        <end position="20"/>
    </location>
</feature>
<reference evidence="2" key="1">
    <citation type="submission" date="2020-01" db="EMBL/GenBank/DDBJ databases">
        <authorList>
            <person name="Meier V. D."/>
            <person name="Meier V D."/>
        </authorList>
    </citation>
    <scope>NUCLEOTIDE SEQUENCE</scope>
    <source>
        <strain evidence="2">HLG_WM_MAG_10</strain>
    </source>
</reference>
<feature type="chain" id="PRO_5028126215" evidence="1">
    <location>
        <begin position="21"/>
        <end position="370"/>
    </location>
</feature>
<dbReference type="Gene3D" id="1.25.40.10">
    <property type="entry name" value="Tetratricopeptide repeat domain"/>
    <property type="match status" value="1"/>
</dbReference>
<evidence type="ECO:0000256" key="1">
    <source>
        <dbReference type="SAM" id="SignalP"/>
    </source>
</evidence>
<accession>A0A6S6SQ18</accession>
<dbReference type="AlphaFoldDB" id="A0A6S6SQ18"/>
<gene>
    <name evidence="2" type="ORF">HELGO_WM33756</name>
</gene>
<dbReference type="EMBL" id="CACVAQ010000103">
    <property type="protein sequence ID" value="CAA6805067.1"/>
    <property type="molecule type" value="Genomic_DNA"/>
</dbReference>
<evidence type="ECO:0000313" key="2">
    <source>
        <dbReference type="EMBL" id="CAA6805067.1"/>
    </source>
</evidence>